<evidence type="ECO:0000313" key="3">
    <source>
        <dbReference type="Proteomes" id="UP000887116"/>
    </source>
</evidence>
<evidence type="ECO:0000313" key="2">
    <source>
        <dbReference type="EMBL" id="GFQ91600.1"/>
    </source>
</evidence>
<keyword evidence="1" id="KW-0732">Signal</keyword>
<comment type="caution">
    <text evidence="2">The sequence shown here is derived from an EMBL/GenBank/DDBJ whole genome shotgun (WGS) entry which is preliminary data.</text>
</comment>
<dbReference type="AlphaFoldDB" id="A0A8X6FXC2"/>
<accession>A0A8X6FXC2</accession>
<sequence length="102" mass="11263">MFKIVLLITAGIVIAHAYDCKQDCKKVHCKHTHCKEDEMLVKNAIECGCCDECRVIIKKGDPCSPNLYLGDRPSVCEEGTICRYVPKKGSTACASDRPGEDD</sequence>
<gene>
    <name evidence="2" type="primary">NCL1_62680</name>
    <name evidence="2" type="ORF">TNCT_460241</name>
</gene>
<name>A0A8X6FXC2_TRICU</name>
<keyword evidence="3" id="KW-1185">Reference proteome</keyword>
<reference evidence="2" key="1">
    <citation type="submission" date="2020-07" db="EMBL/GenBank/DDBJ databases">
        <title>Multicomponent nature underlies the extraordinary mechanical properties of spider dragline silk.</title>
        <authorList>
            <person name="Kono N."/>
            <person name="Nakamura H."/>
            <person name="Mori M."/>
            <person name="Yoshida Y."/>
            <person name="Ohtoshi R."/>
            <person name="Malay A.D."/>
            <person name="Moran D.A.P."/>
            <person name="Tomita M."/>
            <person name="Numata K."/>
            <person name="Arakawa K."/>
        </authorList>
    </citation>
    <scope>NUCLEOTIDE SEQUENCE</scope>
</reference>
<dbReference type="Proteomes" id="UP000887116">
    <property type="component" value="Unassembled WGS sequence"/>
</dbReference>
<organism evidence="2 3">
    <name type="scientific">Trichonephila clavata</name>
    <name type="common">Joro spider</name>
    <name type="synonym">Nephila clavata</name>
    <dbReference type="NCBI Taxonomy" id="2740835"/>
    <lineage>
        <taxon>Eukaryota</taxon>
        <taxon>Metazoa</taxon>
        <taxon>Ecdysozoa</taxon>
        <taxon>Arthropoda</taxon>
        <taxon>Chelicerata</taxon>
        <taxon>Arachnida</taxon>
        <taxon>Araneae</taxon>
        <taxon>Araneomorphae</taxon>
        <taxon>Entelegynae</taxon>
        <taxon>Araneoidea</taxon>
        <taxon>Nephilidae</taxon>
        <taxon>Trichonephila</taxon>
    </lineage>
</organism>
<proteinExistence type="predicted"/>
<evidence type="ECO:0000256" key="1">
    <source>
        <dbReference type="SAM" id="SignalP"/>
    </source>
</evidence>
<feature type="chain" id="PRO_5036497263" evidence="1">
    <location>
        <begin position="18"/>
        <end position="102"/>
    </location>
</feature>
<feature type="signal peptide" evidence="1">
    <location>
        <begin position="1"/>
        <end position="17"/>
    </location>
</feature>
<dbReference type="OrthoDB" id="1725934at2759"/>
<protein>
    <submittedName>
        <fullName evidence="2">Uncharacterized protein</fullName>
    </submittedName>
</protein>
<dbReference type="EMBL" id="BMAO01004006">
    <property type="protein sequence ID" value="GFQ91600.1"/>
    <property type="molecule type" value="Genomic_DNA"/>
</dbReference>